<dbReference type="EMBL" id="DPBP01000041">
    <property type="protein sequence ID" value="HCE18267.1"/>
    <property type="molecule type" value="Genomic_DNA"/>
</dbReference>
<dbReference type="AlphaFoldDB" id="A0A3D1JJ63"/>
<keyword evidence="5" id="KW-0051">Antiviral defense</keyword>
<reference evidence="7 8" key="1">
    <citation type="journal article" date="2018" name="Nat. Biotechnol.">
        <title>A standardized bacterial taxonomy based on genome phylogeny substantially revises the tree of life.</title>
        <authorList>
            <person name="Parks D.H."/>
            <person name="Chuvochina M."/>
            <person name="Waite D.W."/>
            <person name="Rinke C."/>
            <person name="Skarshewski A."/>
            <person name="Chaumeil P.A."/>
            <person name="Hugenholtz P."/>
        </authorList>
    </citation>
    <scope>NUCLEOTIDE SEQUENCE [LARGE SCALE GENOMIC DNA]</scope>
    <source>
        <strain evidence="7">UBA8781</strain>
    </source>
</reference>
<evidence type="ECO:0000313" key="7">
    <source>
        <dbReference type="EMBL" id="HCE18267.1"/>
    </source>
</evidence>
<protein>
    <recommendedName>
        <fullName evidence="3">CRISPR system Cms protein Csm2</fullName>
    </recommendedName>
    <alternativeName>
        <fullName evidence="6">CRISPR type III A-associated protein Csm2</fullName>
    </alternativeName>
</protein>
<evidence type="ECO:0000313" key="8">
    <source>
        <dbReference type="Proteomes" id="UP000264141"/>
    </source>
</evidence>
<accession>A0A3D1JJ63</accession>
<evidence type="ECO:0000256" key="2">
    <source>
        <dbReference type="ARBA" id="ARBA00006896"/>
    </source>
</evidence>
<dbReference type="RefSeq" id="WP_062188863.1">
    <property type="nucleotide sequence ID" value="NZ_DF967965.1"/>
</dbReference>
<comment type="similarity">
    <text evidence="2">Belongs to the CRISPR-associated Csm2 family.</text>
</comment>
<dbReference type="STRING" id="229919.GCA_001050195_00201"/>
<dbReference type="NCBIfam" id="TIGR01870">
    <property type="entry name" value="cas_TM1810_Csm2"/>
    <property type="match status" value="1"/>
</dbReference>
<evidence type="ECO:0000256" key="3">
    <source>
        <dbReference type="ARBA" id="ARBA00016118"/>
    </source>
</evidence>
<evidence type="ECO:0000256" key="6">
    <source>
        <dbReference type="ARBA" id="ARBA00031723"/>
    </source>
</evidence>
<comment type="caution">
    <text evidence="7">The sequence shown here is derived from an EMBL/GenBank/DDBJ whole genome shotgun (WGS) entry which is preliminary data.</text>
</comment>
<proteinExistence type="inferred from homology"/>
<name>A0A3D1JJ63_9CHLR</name>
<dbReference type="CDD" id="cd09647">
    <property type="entry name" value="Csm2_III-A"/>
    <property type="match status" value="1"/>
</dbReference>
<evidence type="ECO:0000256" key="4">
    <source>
        <dbReference type="ARBA" id="ARBA00022884"/>
    </source>
</evidence>
<dbReference type="Proteomes" id="UP000264141">
    <property type="component" value="Unassembled WGS sequence"/>
</dbReference>
<dbReference type="Pfam" id="PF03750">
    <property type="entry name" value="Csm2_III-A"/>
    <property type="match status" value="1"/>
</dbReference>
<dbReference type="GO" id="GO:0003723">
    <property type="term" value="F:RNA binding"/>
    <property type="evidence" value="ECO:0007669"/>
    <property type="project" value="UniProtKB-KW"/>
</dbReference>
<dbReference type="InterPro" id="IPR010149">
    <property type="entry name" value="CRISPR-assoc_prot_Csm2_III-A"/>
</dbReference>
<comment type="function">
    <text evidence="1">This subunit may be involved in monitoring complementarity of crRNA and target RNA.</text>
</comment>
<gene>
    <name evidence="7" type="primary">csm2</name>
    <name evidence="7" type="ORF">DEQ80_10445</name>
</gene>
<evidence type="ECO:0000256" key="1">
    <source>
        <dbReference type="ARBA" id="ARBA00003640"/>
    </source>
</evidence>
<dbReference type="OrthoDB" id="1862673at2"/>
<sequence length="129" mass="14699">MTMIHTIMTADESGKELVQHAERLAAALVNENVTRTKIRGIFTEVRQIEAMWRTEGRQADALRRLMMLKPKLAYQTARTPALAQLKDALSEAIDEVEKCPAERRDAAFDRFVDLFEAILAYHRARGGRD</sequence>
<organism evidence="7 8">
    <name type="scientific">Anaerolinea thermolimosa</name>
    <dbReference type="NCBI Taxonomy" id="229919"/>
    <lineage>
        <taxon>Bacteria</taxon>
        <taxon>Bacillati</taxon>
        <taxon>Chloroflexota</taxon>
        <taxon>Anaerolineae</taxon>
        <taxon>Anaerolineales</taxon>
        <taxon>Anaerolineaceae</taxon>
        <taxon>Anaerolinea</taxon>
    </lineage>
</organism>
<dbReference type="GO" id="GO:0051607">
    <property type="term" value="P:defense response to virus"/>
    <property type="evidence" value="ECO:0007669"/>
    <property type="project" value="UniProtKB-KW"/>
</dbReference>
<keyword evidence="4" id="KW-0694">RNA-binding</keyword>
<evidence type="ECO:0000256" key="5">
    <source>
        <dbReference type="ARBA" id="ARBA00023118"/>
    </source>
</evidence>